<accession>A0A0R1KCF8</accession>
<dbReference type="EMBL" id="AZDZ01000001">
    <property type="protein sequence ID" value="KRK81325.1"/>
    <property type="molecule type" value="Genomic_DNA"/>
</dbReference>
<gene>
    <name evidence="6" type="ORF">FD03_GL000918</name>
</gene>
<dbReference type="InterPro" id="IPR050884">
    <property type="entry name" value="CNP_phosphodiesterase-III"/>
</dbReference>
<name>A0A0R1KCF8_9LACO</name>
<dbReference type="Pfam" id="PF00149">
    <property type="entry name" value="Metallophos"/>
    <property type="match status" value="1"/>
</dbReference>
<evidence type="ECO:0000256" key="4">
    <source>
        <dbReference type="ARBA" id="ARBA00025742"/>
    </source>
</evidence>
<keyword evidence="2" id="KW-0378">Hydrolase</keyword>
<dbReference type="PANTHER" id="PTHR42988">
    <property type="entry name" value="PHOSPHOHYDROLASE"/>
    <property type="match status" value="1"/>
</dbReference>
<dbReference type="OrthoDB" id="5505563at2"/>
<dbReference type="Proteomes" id="UP000051248">
    <property type="component" value="Unassembled WGS sequence"/>
</dbReference>
<reference evidence="6 7" key="1">
    <citation type="journal article" date="2015" name="Genome Announc.">
        <title>Expanding the biotechnology potential of lactobacilli through comparative genomics of 213 strains and associated genera.</title>
        <authorList>
            <person name="Sun Z."/>
            <person name="Harris H.M."/>
            <person name="McCann A."/>
            <person name="Guo C."/>
            <person name="Argimon S."/>
            <person name="Zhang W."/>
            <person name="Yang X."/>
            <person name="Jeffery I.B."/>
            <person name="Cooney J.C."/>
            <person name="Kagawa T.F."/>
            <person name="Liu W."/>
            <person name="Song Y."/>
            <person name="Salvetti E."/>
            <person name="Wrobel A."/>
            <person name="Rasinkangas P."/>
            <person name="Parkhill J."/>
            <person name="Rea M.C."/>
            <person name="O'Sullivan O."/>
            <person name="Ritari J."/>
            <person name="Douillard F.P."/>
            <person name="Paul Ross R."/>
            <person name="Yang R."/>
            <person name="Briner A.E."/>
            <person name="Felis G.E."/>
            <person name="de Vos W.M."/>
            <person name="Barrangou R."/>
            <person name="Klaenhammer T.R."/>
            <person name="Caufield P.W."/>
            <person name="Cui Y."/>
            <person name="Zhang H."/>
            <person name="O'Toole P.W."/>
        </authorList>
    </citation>
    <scope>NUCLEOTIDE SEQUENCE [LARGE SCALE GENOMIC DNA]</scope>
    <source>
        <strain evidence="6 7">DSM 19682</strain>
    </source>
</reference>
<dbReference type="PANTHER" id="PTHR42988:SF2">
    <property type="entry name" value="CYCLIC NUCLEOTIDE PHOSPHODIESTERASE CBUA0032-RELATED"/>
    <property type="match status" value="1"/>
</dbReference>
<keyword evidence="1" id="KW-0479">Metal-binding</keyword>
<dbReference type="STRING" id="1423775.FD03_GL000918"/>
<sequence length="280" mass="32395">MKNNKLKIVQITDTHLTPRDATPANHQRVDPYIKLQNVFQDVELMPERPDMIVISGDLVHEGVEFDYQKLRDIVDYQSKRLHIPIYVILGNHDRTKAFYRGYLEEEPQDKYYYSIATGLCDIYFIDSTYGNIEQGYISQEQLDWLDRSIRSSDKMSLIFMHHPIDGPAVTHMRYSILQNGEELLKIVRGSNVKAIFSGHIHFPTEFNRENILCSTADSSAYHINCDNHNNHLVMDATSYSIITVENEKVGVETRSLLIHDEIINQVPIDNTDFVDSSLFE</sequence>
<evidence type="ECO:0000259" key="5">
    <source>
        <dbReference type="Pfam" id="PF00149"/>
    </source>
</evidence>
<evidence type="ECO:0000256" key="1">
    <source>
        <dbReference type="ARBA" id="ARBA00022723"/>
    </source>
</evidence>
<evidence type="ECO:0000313" key="6">
    <source>
        <dbReference type="EMBL" id="KRK81325.1"/>
    </source>
</evidence>
<dbReference type="AlphaFoldDB" id="A0A0R1KCF8"/>
<feature type="domain" description="Calcineurin-like phosphoesterase" evidence="5">
    <location>
        <begin position="6"/>
        <end position="202"/>
    </location>
</feature>
<proteinExistence type="inferred from homology"/>
<comment type="similarity">
    <text evidence="4">Belongs to the cyclic nucleotide phosphodiesterase class-III family.</text>
</comment>
<keyword evidence="3" id="KW-0408">Iron</keyword>
<dbReference type="GO" id="GO:0046872">
    <property type="term" value="F:metal ion binding"/>
    <property type="evidence" value="ECO:0007669"/>
    <property type="project" value="UniProtKB-KW"/>
</dbReference>
<dbReference type="RefSeq" id="WP_025025303.1">
    <property type="nucleotide sequence ID" value="NZ_AZDZ01000001.1"/>
</dbReference>
<evidence type="ECO:0000256" key="3">
    <source>
        <dbReference type="ARBA" id="ARBA00023004"/>
    </source>
</evidence>
<dbReference type="InterPro" id="IPR029052">
    <property type="entry name" value="Metallo-depent_PP-like"/>
</dbReference>
<dbReference type="InterPro" id="IPR004843">
    <property type="entry name" value="Calcineurin-like_PHP"/>
</dbReference>
<keyword evidence="7" id="KW-1185">Reference proteome</keyword>
<dbReference type="GO" id="GO:0016787">
    <property type="term" value="F:hydrolase activity"/>
    <property type="evidence" value="ECO:0007669"/>
    <property type="project" value="UniProtKB-KW"/>
</dbReference>
<organism evidence="6 7">
    <name type="scientific">Companilactobacillus nodensis DSM 19682 = JCM 14932 = NBRC 107160</name>
    <dbReference type="NCBI Taxonomy" id="1423775"/>
    <lineage>
        <taxon>Bacteria</taxon>
        <taxon>Bacillati</taxon>
        <taxon>Bacillota</taxon>
        <taxon>Bacilli</taxon>
        <taxon>Lactobacillales</taxon>
        <taxon>Lactobacillaceae</taxon>
        <taxon>Companilactobacillus</taxon>
    </lineage>
</organism>
<evidence type="ECO:0000313" key="7">
    <source>
        <dbReference type="Proteomes" id="UP000051248"/>
    </source>
</evidence>
<dbReference type="SUPFAM" id="SSF56300">
    <property type="entry name" value="Metallo-dependent phosphatases"/>
    <property type="match status" value="1"/>
</dbReference>
<dbReference type="PATRIC" id="fig|1423775.4.peg.944"/>
<dbReference type="eggNOG" id="COG1409">
    <property type="taxonomic scope" value="Bacteria"/>
</dbReference>
<comment type="caution">
    <text evidence="6">The sequence shown here is derived from an EMBL/GenBank/DDBJ whole genome shotgun (WGS) entry which is preliminary data.</text>
</comment>
<dbReference type="Gene3D" id="3.60.21.10">
    <property type="match status" value="1"/>
</dbReference>
<protein>
    <submittedName>
        <fullName evidence="6">Ser Thr phosphatase family protein</fullName>
    </submittedName>
</protein>
<evidence type="ECO:0000256" key="2">
    <source>
        <dbReference type="ARBA" id="ARBA00022801"/>
    </source>
</evidence>